<feature type="non-terminal residue" evidence="2">
    <location>
        <position position="413"/>
    </location>
</feature>
<dbReference type="EMBL" id="ASPP01043119">
    <property type="protein sequence ID" value="ETN99723.1"/>
    <property type="molecule type" value="Genomic_DNA"/>
</dbReference>
<keyword evidence="3" id="KW-1185">Reference proteome</keyword>
<comment type="caution">
    <text evidence="2">The sequence shown here is derived from an EMBL/GenBank/DDBJ whole genome shotgun (WGS) entry which is preliminary data.</text>
</comment>
<feature type="compositionally biased region" description="Basic and acidic residues" evidence="1">
    <location>
        <begin position="207"/>
        <end position="223"/>
    </location>
</feature>
<dbReference type="AlphaFoldDB" id="X6LDT8"/>
<organism evidence="2 3">
    <name type="scientific">Reticulomyxa filosa</name>
    <dbReference type="NCBI Taxonomy" id="46433"/>
    <lineage>
        <taxon>Eukaryota</taxon>
        <taxon>Sar</taxon>
        <taxon>Rhizaria</taxon>
        <taxon>Retaria</taxon>
        <taxon>Foraminifera</taxon>
        <taxon>Monothalamids</taxon>
        <taxon>Reticulomyxidae</taxon>
        <taxon>Reticulomyxa</taxon>
    </lineage>
</organism>
<proteinExistence type="predicted"/>
<reference evidence="2 3" key="1">
    <citation type="journal article" date="2013" name="Curr. Biol.">
        <title>The Genome of the Foraminiferan Reticulomyxa filosa.</title>
        <authorList>
            <person name="Glockner G."/>
            <person name="Hulsmann N."/>
            <person name="Schleicher M."/>
            <person name="Noegel A.A."/>
            <person name="Eichinger L."/>
            <person name="Gallinger C."/>
            <person name="Pawlowski J."/>
            <person name="Sierra R."/>
            <person name="Euteneuer U."/>
            <person name="Pillet L."/>
            <person name="Moustafa A."/>
            <person name="Platzer M."/>
            <person name="Groth M."/>
            <person name="Szafranski K."/>
            <person name="Schliwa M."/>
        </authorList>
    </citation>
    <scope>NUCLEOTIDE SEQUENCE [LARGE SCALE GENOMIC DNA]</scope>
</reference>
<feature type="region of interest" description="Disordered" evidence="1">
    <location>
        <begin position="202"/>
        <end position="224"/>
    </location>
</feature>
<evidence type="ECO:0000313" key="3">
    <source>
        <dbReference type="Proteomes" id="UP000023152"/>
    </source>
</evidence>
<dbReference type="Proteomes" id="UP000023152">
    <property type="component" value="Unassembled WGS sequence"/>
</dbReference>
<protein>
    <submittedName>
        <fullName evidence="2">Uncharacterized protein</fullName>
    </submittedName>
</protein>
<name>X6LDT8_RETFI</name>
<evidence type="ECO:0000256" key="1">
    <source>
        <dbReference type="SAM" id="MobiDB-lite"/>
    </source>
</evidence>
<accession>X6LDT8</accession>
<sequence length="413" mass="46637">MLNDSREDAYITVVAKYNKILEAERMKTIFKDLKVLNLYPEINVTSHLCKIKRNGKDFFDVVFDNPEVKSILEFISCVDNESNQYKGGVLLREEFFSEKNMMEIWYAIDEFKNAVQNVKKKKSFKYTVKKVIAGNQTTFDFEFPDYAVPFFQECSLLEAKGAVHVTHSYNVAHKFDGSGKLIEQSTENSLLFIQATNQSGRNSIGDDQVKKGEDVSNNGKRDAYSPNPKTPLGLLAITKFDGDIITLQTSIGEVLYPMHNQVPEVAQDVLLCIDVLRYRILPKLLAGNTDERLQTAKQTLLNTIKYWSEELAKATKRNEDTQLTKIVNDGQSLIFKQLINEKSFSLLKTLSIKSSTVSVVGSVENKIMKPIDARTILAEHRQSRNGLLNLAIEQAMKKIGSSKKSGVVNNLVI</sequence>
<gene>
    <name evidence="2" type="ORF">RFI_37744</name>
</gene>
<evidence type="ECO:0000313" key="2">
    <source>
        <dbReference type="EMBL" id="ETN99723.1"/>
    </source>
</evidence>